<dbReference type="Pfam" id="PF06891">
    <property type="entry name" value="P2_Phage_GpR"/>
    <property type="match status" value="1"/>
</dbReference>
<evidence type="ECO:0000313" key="1">
    <source>
        <dbReference type="EMBL" id="OFJ47807.1"/>
    </source>
</evidence>
<dbReference type="Proteomes" id="UP000092634">
    <property type="component" value="Unassembled WGS sequence"/>
</dbReference>
<organism evidence="1 2">
    <name type="scientific">Janthinobacterium lividum</name>
    <dbReference type="NCBI Taxonomy" id="29581"/>
    <lineage>
        <taxon>Bacteria</taxon>
        <taxon>Pseudomonadati</taxon>
        <taxon>Pseudomonadota</taxon>
        <taxon>Betaproteobacteria</taxon>
        <taxon>Burkholderiales</taxon>
        <taxon>Oxalobacteraceae</taxon>
        <taxon>Janthinobacterium</taxon>
    </lineage>
</organism>
<name>A0A1E8PP63_9BURK</name>
<comment type="caution">
    <text evidence="1">The sequence shown here is derived from an EMBL/GenBank/DDBJ whole genome shotgun (WGS) entry which is preliminary data.</text>
</comment>
<evidence type="ECO:0000313" key="2">
    <source>
        <dbReference type="Proteomes" id="UP000092634"/>
    </source>
</evidence>
<accession>A0A1E8PP63</accession>
<sequence>MYKPNSLRQHLAAAIPDLQRDPDRLLVFADEGNVVASATASLSFEYRFKLNLIVTDYAGDADAIMVALIAWLKVHQLDLMANEETRKHGIAFELDFNNHETVDISIKLDLTERVAVKAGEAGRLDIKHLAEIQHMPAYADEFWKLYDGDTLLAEWRTPEAMA</sequence>
<dbReference type="AlphaFoldDB" id="A0A1E8PP63"/>
<proteinExistence type="predicted"/>
<dbReference type="EMBL" id="MAQB02000001">
    <property type="protein sequence ID" value="OFJ47807.1"/>
    <property type="molecule type" value="Genomic_DNA"/>
</dbReference>
<dbReference type="InterPro" id="IPR009678">
    <property type="entry name" value="Phage_tail_completion_R"/>
</dbReference>
<gene>
    <name evidence="1" type="ORF">BA896_001110</name>
</gene>
<protein>
    <submittedName>
        <fullName evidence="1">Phage tail protein</fullName>
    </submittedName>
</protein>
<reference evidence="1 2" key="1">
    <citation type="submission" date="2016-10" db="EMBL/GenBank/DDBJ databases">
        <title>Updated version of Genome Assembly of Janthinobacterium lividum ERGS5:01.</title>
        <authorList>
            <person name="Kumar R."/>
            <person name="Acharya V."/>
            <person name="Singh D."/>
        </authorList>
    </citation>
    <scope>NUCLEOTIDE SEQUENCE [LARGE SCALE GENOMIC DNA]</scope>
    <source>
        <strain evidence="1 2">ERGS5:01</strain>
    </source>
</reference>